<feature type="signal peptide" evidence="3">
    <location>
        <begin position="1"/>
        <end position="16"/>
    </location>
</feature>
<dbReference type="AlphaFoldDB" id="A0A8J5QWT2"/>
<evidence type="ECO:0000256" key="3">
    <source>
        <dbReference type="SAM" id="SignalP"/>
    </source>
</evidence>
<reference evidence="4" key="1">
    <citation type="submission" date="2020-03" db="EMBL/GenBank/DDBJ databases">
        <authorList>
            <person name="Chebbi M.A."/>
            <person name="Drezen J.M."/>
        </authorList>
    </citation>
    <scope>NUCLEOTIDE SEQUENCE</scope>
    <source>
        <tissue evidence="4">Whole body</tissue>
    </source>
</reference>
<dbReference type="InterPro" id="IPR000618">
    <property type="entry name" value="Insect_cuticle"/>
</dbReference>
<keyword evidence="3" id="KW-0732">Signal</keyword>
<reference evidence="4" key="2">
    <citation type="submission" date="2021-04" db="EMBL/GenBank/DDBJ databases">
        <title>Genome-wide patterns of bracovirus chromosomal integration into multiple host tissues during parasitism.</title>
        <authorList>
            <person name="Chebbi M.A.C."/>
        </authorList>
    </citation>
    <scope>NUCLEOTIDE SEQUENCE</scope>
    <source>
        <tissue evidence="4">Whole body</tissue>
    </source>
</reference>
<dbReference type="PANTHER" id="PTHR10380">
    <property type="entry name" value="CUTICLE PROTEIN"/>
    <property type="match status" value="1"/>
</dbReference>
<sequence length="137" mass="14490">MYKLAVILGLVSAVLSAPVDDTTTPVPIIKFEQDGPNPDGSYSFNYEGGNGVKADEAGSLVPSANSESGQAMSVQGSFSYTGEDGVVYKIVYVADENGFQPRGDHIPTSPPIPEEILKALEHNAAHPEENDIDAPKQ</sequence>
<dbReference type="GO" id="GO:0062129">
    <property type="term" value="C:chitin-based extracellular matrix"/>
    <property type="evidence" value="ECO:0007669"/>
    <property type="project" value="TreeGrafter"/>
</dbReference>
<proteinExistence type="predicted"/>
<dbReference type="InterPro" id="IPR031311">
    <property type="entry name" value="CHIT_BIND_RR_consensus"/>
</dbReference>
<keyword evidence="5" id="KW-1185">Reference proteome</keyword>
<evidence type="ECO:0000256" key="2">
    <source>
        <dbReference type="PROSITE-ProRule" id="PRU00497"/>
    </source>
</evidence>
<keyword evidence="1 2" id="KW-0193">Cuticle</keyword>
<evidence type="ECO:0000313" key="4">
    <source>
        <dbReference type="EMBL" id="KAG8036100.1"/>
    </source>
</evidence>
<dbReference type="Pfam" id="PF00379">
    <property type="entry name" value="Chitin_bind_4"/>
    <property type="match status" value="1"/>
</dbReference>
<organism evidence="4 5">
    <name type="scientific">Cotesia typhae</name>
    <dbReference type="NCBI Taxonomy" id="2053667"/>
    <lineage>
        <taxon>Eukaryota</taxon>
        <taxon>Metazoa</taxon>
        <taxon>Ecdysozoa</taxon>
        <taxon>Arthropoda</taxon>
        <taxon>Hexapoda</taxon>
        <taxon>Insecta</taxon>
        <taxon>Pterygota</taxon>
        <taxon>Neoptera</taxon>
        <taxon>Endopterygota</taxon>
        <taxon>Hymenoptera</taxon>
        <taxon>Apocrita</taxon>
        <taxon>Ichneumonoidea</taxon>
        <taxon>Braconidae</taxon>
        <taxon>Microgastrinae</taxon>
        <taxon>Cotesia</taxon>
    </lineage>
</organism>
<dbReference type="PROSITE" id="PS00233">
    <property type="entry name" value="CHIT_BIND_RR_1"/>
    <property type="match status" value="1"/>
</dbReference>
<dbReference type="PROSITE" id="PS51155">
    <property type="entry name" value="CHIT_BIND_RR_2"/>
    <property type="match status" value="1"/>
</dbReference>
<dbReference type="EMBL" id="JAAOIC020000049">
    <property type="protein sequence ID" value="KAG8036100.1"/>
    <property type="molecule type" value="Genomic_DNA"/>
</dbReference>
<dbReference type="PANTHER" id="PTHR10380:SF241">
    <property type="entry name" value="CUTICULAR PROTEIN 47EG-RELATED"/>
    <property type="match status" value="1"/>
</dbReference>
<comment type="caution">
    <text evidence="4">The sequence shown here is derived from an EMBL/GenBank/DDBJ whole genome shotgun (WGS) entry which is preliminary data.</text>
</comment>
<feature type="chain" id="PRO_5035252630" evidence="3">
    <location>
        <begin position="17"/>
        <end position="137"/>
    </location>
</feature>
<accession>A0A8J5QWT2</accession>
<dbReference type="InterPro" id="IPR050468">
    <property type="entry name" value="Cuticle_Struct_Prot"/>
</dbReference>
<gene>
    <name evidence="4" type="ORF">G9C98_004680</name>
</gene>
<evidence type="ECO:0000256" key="1">
    <source>
        <dbReference type="ARBA" id="ARBA00022460"/>
    </source>
</evidence>
<dbReference type="OrthoDB" id="6379191at2759"/>
<dbReference type="Proteomes" id="UP000729913">
    <property type="component" value="Unassembled WGS sequence"/>
</dbReference>
<name>A0A8J5QWT2_9HYME</name>
<protein>
    <submittedName>
        <fullName evidence="4">Uncharacterized protein</fullName>
    </submittedName>
</protein>
<evidence type="ECO:0000313" key="5">
    <source>
        <dbReference type="Proteomes" id="UP000729913"/>
    </source>
</evidence>
<dbReference type="GO" id="GO:0008010">
    <property type="term" value="F:structural constituent of chitin-based larval cuticle"/>
    <property type="evidence" value="ECO:0007669"/>
    <property type="project" value="TreeGrafter"/>
</dbReference>